<gene>
    <name evidence="1" type="ORF">L2E82_17358</name>
</gene>
<proteinExistence type="predicted"/>
<name>A0ACB9F824_CICIN</name>
<dbReference type="EMBL" id="CM042011">
    <property type="protein sequence ID" value="KAI3767267.1"/>
    <property type="molecule type" value="Genomic_DNA"/>
</dbReference>
<reference evidence="2" key="1">
    <citation type="journal article" date="2022" name="Mol. Ecol. Resour.">
        <title>The genomes of chicory, endive, great burdock and yacon provide insights into Asteraceae palaeo-polyploidization history and plant inulin production.</title>
        <authorList>
            <person name="Fan W."/>
            <person name="Wang S."/>
            <person name="Wang H."/>
            <person name="Wang A."/>
            <person name="Jiang F."/>
            <person name="Liu H."/>
            <person name="Zhao H."/>
            <person name="Xu D."/>
            <person name="Zhang Y."/>
        </authorList>
    </citation>
    <scope>NUCLEOTIDE SEQUENCE [LARGE SCALE GENOMIC DNA]</scope>
    <source>
        <strain evidence="2">cv. Punajuju</strain>
    </source>
</reference>
<reference evidence="1 2" key="2">
    <citation type="journal article" date="2022" name="Mol. Ecol. Resour.">
        <title>The genomes of chicory, endive, great burdock and yacon provide insights into Asteraceae paleo-polyploidization history and plant inulin production.</title>
        <authorList>
            <person name="Fan W."/>
            <person name="Wang S."/>
            <person name="Wang H."/>
            <person name="Wang A."/>
            <person name="Jiang F."/>
            <person name="Liu H."/>
            <person name="Zhao H."/>
            <person name="Xu D."/>
            <person name="Zhang Y."/>
        </authorList>
    </citation>
    <scope>NUCLEOTIDE SEQUENCE [LARGE SCALE GENOMIC DNA]</scope>
    <source>
        <strain evidence="2">cv. Punajuju</strain>
        <tissue evidence="1">Leaves</tissue>
    </source>
</reference>
<protein>
    <submittedName>
        <fullName evidence="1">Uncharacterized protein</fullName>
    </submittedName>
</protein>
<dbReference type="Proteomes" id="UP001055811">
    <property type="component" value="Linkage Group LG03"/>
</dbReference>
<evidence type="ECO:0000313" key="2">
    <source>
        <dbReference type="Proteomes" id="UP001055811"/>
    </source>
</evidence>
<sequence>MFASINRLSKLIAHSSNLTALCNHVDVFVLQEINDLIARVVGCNAFKGSCNLIQCLTSTTSQHHPTTPSEVCNSYGLTITIF</sequence>
<keyword evidence="2" id="KW-1185">Reference proteome</keyword>
<organism evidence="1 2">
    <name type="scientific">Cichorium intybus</name>
    <name type="common">Chicory</name>
    <dbReference type="NCBI Taxonomy" id="13427"/>
    <lineage>
        <taxon>Eukaryota</taxon>
        <taxon>Viridiplantae</taxon>
        <taxon>Streptophyta</taxon>
        <taxon>Embryophyta</taxon>
        <taxon>Tracheophyta</taxon>
        <taxon>Spermatophyta</taxon>
        <taxon>Magnoliopsida</taxon>
        <taxon>eudicotyledons</taxon>
        <taxon>Gunneridae</taxon>
        <taxon>Pentapetalae</taxon>
        <taxon>asterids</taxon>
        <taxon>campanulids</taxon>
        <taxon>Asterales</taxon>
        <taxon>Asteraceae</taxon>
        <taxon>Cichorioideae</taxon>
        <taxon>Cichorieae</taxon>
        <taxon>Cichoriinae</taxon>
        <taxon>Cichorium</taxon>
    </lineage>
</organism>
<comment type="caution">
    <text evidence="1">The sequence shown here is derived from an EMBL/GenBank/DDBJ whole genome shotgun (WGS) entry which is preliminary data.</text>
</comment>
<evidence type="ECO:0000313" key="1">
    <source>
        <dbReference type="EMBL" id="KAI3767267.1"/>
    </source>
</evidence>
<accession>A0ACB9F824</accession>